<dbReference type="Pfam" id="PF06983">
    <property type="entry name" value="3-dmu-9_3-mt"/>
    <property type="match status" value="1"/>
</dbReference>
<comment type="caution">
    <text evidence="2">The sequence shown here is derived from an EMBL/GenBank/DDBJ whole genome shotgun (WGS) entry which is preliminary data.</text>
</comment>
<gene>
    <name evidence="2" type="ORF">B1B_17804</name>
</gene>
<dbReference type="AlphaFoldDB" id="T0ZQS9"/>
<sequence>MAPRHKRVVGHRIRQTAALTPPIRYNCGLQADAMKLTPFLLFDGNCAEAMAFYGSCFGSPSAITKVGDTPMKPQYPPEEHQKVIYAHLKSGAIEFSATDWLHRTRRPRQGNTVAMYVTGGSLPELRAIFDKLSAGGDPALLDDFRKLPFGIYGHLADKYGVHWFFQGEAGSD</sequence>
<evidence type="ECO:0000259" key="1">
    <source>
        <dbReference type="Pfam" id="PF06983"/>
    </source>
</evidence>
<evidence type="ECO:0000313" key="2">
    <source>
        <dbReference type="EMBL" id="EQD32175.1"/>
    </source>
</evidence>
<dbReference type="Gene3D" id="3.10.180.10">
    <property type="entry name" value="2,3-Dihydroxybiphenyl 1,2-Dioxygenase, domain 1"/>
    <property type="match status" value="1"/>
</dbReference>
<reference evidence="2" key="2">
    <citation type="journal article" date="2014" name="ISME J.">
        <title>Microbial stratification in low pH oxic and suboxic macroscopic growths along an acid mine drainage.</title>
        <authorList>
            <person name="Mendez-Garcia C."/>
            <person name="Mesa V."/>
            <person name="Sprenger R.R."/>
            <person name="Richter M."/>
            <person name="Diez M.S."/>
            <person name="Solano J."/>
            <person name="Bargiela R."/>
            <person name="Golyshina O.V."/>
            <person name="Manteca A."/>
            <person name="Ramos J.L."/>
            <person name="Gallego J.R."/>
            <person name="Llorente I."/>
            <person name="Martins Dos Santos V.A."/>
            <person name="Jensen O.N."/>
            <person name="Pelaez A.I."/>
            <person name="Sanchez J."/>
            <person name="Ferrer M."/>
        </authorList>
    </citation>
    <scope>NUCLEOTIDE SEQUENCE</scope>
</reference>
<feature type="domain" description="PhnB-like" evidence="1">
    <location>
        <begin position="35"/>
        <end position="163"/>
    </location>
</feature>
<dbReference type="SUPFAM" id="SSF54593">
    <property type="entry name" value="Glyoxalase/Bleomycin resistance protein/Dihydroxybiphenyl dioxygenase"/>
    <property type="match status" value="1"/>
</dbReference>
<reference evidence="2" key="1">
    <citation type="submission" date="2013-08" db="EMBL/GenBank/DDBJ databases">
        <authorList>
            <person name="Mendez C."/>
            <person name="Richter M."/>
            <person name="Ferrer M."/>
            <person name="Sanchez J."/>
        </authorList>
    </citation>
    <scope>NUCLEOTIDE SEQUENCE</scope>
</reference>
<organism evidence="2">
    <name type="scientific">mine drainage metagenome</name>
    <dbReference type="NCBI Taxonomy" id="410659"/>
    <lineage>
        <taxon>unclassified sequences</taxon>
        <taxon>metagenomes</taxon>
        <taxon>ecological metagenomes</taxon>
    </lineage>
</organism>
<dbReference type="InterPro" id="IPR028973">
    <property type="entry name" value="PhnB-like"/>
</dbReference>
<dbReference type="PANTHER" id="PTHR33990:SF1">
    <property type="entry name" value="PROTEIN YJDN"/>
    <property type="match status" value="1"/>
</dbReference>
<dbReference type="PANTHER" id="PTHR33990">
    <property type="entry name" value="PROTEIN YJDN-RELATED"/>
    <property type="match status" value="1"/>
</dbReference>
<accession>T0ZQS9</accession>
<name>T0ZQS9_9ZZZZ</name>
<dbReference type="EMBL" id="AUZY01011901">
    <property type="protein sequence ID" value="EQD32175.1"/>
    <property type="molecule type" value="Genomic_DNA"/>
</dbReference>
<protein>
    <submittedName>
        <fullName evidence="2">PhnB protein</fullName>
    </submittedName>
</protein>
<dbReference type="InterPro" id="IPR029068">
    <property type="entry name" value="Glyas_Bleomycin-R_OHBP_Dase"/>
</dbReference>
<proteinExistence type="predicted"/>